<feature type="region of interest" description="Disordered" evidence="1">
    <location>
        <begin position="288"/>
        <end position="333"/>
    </location>
</feature>
<gene>
    <name evidence="2" type="ORF">F511_19127</name>
</gene>
<accession>A0A2Z7AGA5</accession>
<keyword evidence="3" id="KW-1185">Reference proteome</keyword>
<organism evidence="2 3">
    <name type="scientific">Dorcoceras hygrometricum</name>
    <dbReference type="NCBI Taxonomy" id="472368"/>
    <lineage>
        <taxon>Eukaryota</taxon>
        <taxon>Viridiplantae</taxon>
        <taxon>Streptophyta</taxon>
        <taxon>Embryophyta</taxon>
        <taxon>Tracheophyta</taxon>
        <taxon>Spermatophyta</taxon>
        <taxon>Magnoliopsida</taxon>
        <taxon>eudicotyledons</taxon>
        <taxon>Gunneridae</taxon>
        <taxon>Pentapetalae</taxon>
        <taxon>asterids</taxon>
        <taxon>lamiids</taxon>
        <taxon>Lamiales</taxon>
        <taxon>Gesneriaceae</taxon>
        <taxon>Didymocarpoideae</taxon>
        <taxon>Trichosporeae</taxon>
        <taxon>Loxocarpinae</taxon>
        <taxon>Dorcoceras</taxon>
    </lineage>
</organism>
<reference evidence="2 3" key="1">
    <citation type="journal article" date="2015" name="Proc. Natl. Acad. Sci. U.S.A.">
        <title>The resurrection genome of Boea hygrometrica: A blueprint for survival of dehydration.</title>
        <authorList>
            <person name="Xiao L."/>
            <person name="Yang G."/>
            <person name="Zhang L."/>
            <person name="Yang X."/>
            <person name="Zhao S."/>
            <person name="Ji Z."/>
            <person name="Zhou Q."/>
            <person name="Hu M."/>
            <person name="Wang Y."/>
            <person name="Chen M."/>
            <person name="Xu Y."/>
            <person name="Jin H."/>
            <person name="Xiao X."/>
            <person name="Hu G."/>
            <person name="Bao F."/>
            <person name="Hu Y."/>
            <person name="Wan P."/>
            <person name="Li L."/>
            <person name="Deng X."/>
            <person name="Kuang T."/>
            <person name="Xiang C."/>
            <person name="Zhu J.K."/>
            <person name="Oliver M.J."/>
            <person name="He Y."/>
        </authorList>
    </citation>
    <scope>NUCLEOTIDE SEQUENCE [LARGE SCALE GENOMIC DNA]</scope>
    <source>
        <strain evidence="3">cv. XS01</strain>
    </source>
</reference>
<name>A0A2Z7AGA5_9LAMI</name>
<feature type="compositionally biased region" description="Basic and acidic residues" evidence="1">
    <location>
        <begin position="289"/>
        <end position="306"/>
    </location>
</feature>
<proteinExistence type="predicted"/>
<sequence length="357" mass="40123">MAASLIQNALKVNFDSVLSFPDEGMVQIFKSIESTGLRGFLDCPSVIYEYDFVAFFAHSFVRENEIISCVQRKFVRISEDQFAGAFGLPTEGLTSMDEVPKDLIYDARSVFSASGEPVKTSCKKKEMKIEFLIQCGLKINRSKILFEILKDMVTRSSNQAKGFAANICVLRKGALELTLGEAKTFPPMNILTVKTIQLEQVRTRDDLVALKDALSSKITYLEMAFAHASTHQERVFRNQIFDVQQEIKTQNAALSQDLNEFRKETQDGINTLIAQLSEIIAYINRWRHDKKEEESSRGPPPDDRNKPGIRSEPPKRGGVSNRGGGSKRRRNQNSGGFNYWFGGADFSFSVLVQNSCT</sequence>
<dbReference type="EMBL" id="KV017517">
    <property type="protein sequence ID" value="KZV18106.1"/>
    <property type="molecule type" value="Genomic_DNA"/>
</dbReference>
<evidence type="ECO:0000313" key="3">
    <source>
        <dbReference type="Proteomes" id="UP000250235"/>
    </source>
</evidence>
<protein>
    <submittedName>
        <fullName evidence="2">Phospholipase D alpha 1-like</fullName>
    </submittedName>
</protein>
<evidence type="ECO:0000256" key="1">
    <source>
        <dbReference type="SAM" id="MobiDB-lite"/>
    </source>
</evidence>
<dbReference type="AlphaFoldDB" id="A0A2Z7AGA5"/>
<dbReference type="Proteomes" id="UP000250235">
    <property type="component" value="Unassembled WGS sequence"/>
</dbReference>
<evidence type="ECO:0000313" key="2">
    <source>
        <dbReference type="EMBL" id="KZV18106.1"/>
    </source>
</evidence>